<feature type="region of interest" description="Disordered" evidence="9">
    <location>
        <begin position="371"/>
        <end position="421"/>
    </location>
</feature>
<organism evidence="10">
    <name type="scientific">Paramoeba aestuarina</name>
    <dbReference type="NCBI Taxonomy" id="180227"/>
    <lineage>
        <taxon>Eukaryota</taxon>
        <taxon>Amoebozoa</taxon>
        <taxon>Discosea</taxon>
        <taxon>Flabellinia</taxon>
        <taxon>Dactylopodida</taxon>
        <taxon>Paramoebidae</taxon>
        <taxon>Paramoeba</taxon>
    </lineage>
</organism>
<feature type="repeat" description="ARM" evidence="8">
    <location>
        <begin position="1144"/>
        <end position="1186"/>
    </location>
</feature>
<dbReference type="InterPro" id="IPR011989">
    <property type="entry name" value="ARM-like"/>
</dbReference>
<evidence type="ECO:0000256" key="2">
    <source>
        <dbReference type="ARBA" id="ARBA00005462"/>
    </source>
</evidence>
<dbReference type="PANTHER" id="PTHR47249">
    <property type="entry name" value="VACUOLAR PROTEIN 8"/>
    <property type="match status" value="1"/>
</dbReference>
<accession>A0A7S4KK31</accession>
<evidence type="ECO:0000256" key="5">
    <source>
        <dbReference type="ARBA" id="ARBA00023136"/>
    </source>
</evidence>
<dbReference type="PANTHER" id="PTHR47249:SF1">
    <property type="entry name" value="VACUOLAR PROTEIN 8"/>
    <property type="match status" value="1"/>
</dbReference>
<dbReference type="InterPro" id="IPR045156">
    <property type="entry name" value="Vac8"/>
</dbReference>
<evidence type="ECO:0000256" key="3">
    <source>
        <dbReference type="ARBA" id="ARBA00022554"/>
    </source>
</evidence>
<evidence type="ECO:0000256" key="1">
    <source>
        <dbReference type="ARBA" id="ARBA00004592"/>
    </source>
</evidence>
<reference evidence="10" key="1">
    <citation type="submission" date="2021-01" db="EMBL/GenBank/DDBJ databases">
        <authorList>
            <person name="Corre E."/>
            <person name="Pelletier E."/>
            <person name="Niang G."/>
            <person name="Scheremetjew M."/>
            <person name="Finn R."/>
            <person name="Kale V."/>
            <person name="Holt S."/>
            <person name="Cochrane G."/>
            <person name="Meng A."/>
            <person name="Brown T."/>
            <person name="Cohen L."/>
        </authorList>
    </citation>
    <scope>NUCLEOTIDE SEQUENCE</scope>
    <source>
        <strain evidence="10">SoJaBio B1-5/56/2</strain>
    </source>
</reference>
<dbReference type="GO" id="GO:0071562">
    <property type="term" value="P:nucleus-vacuole junction assembly"/>
    <property type="evidence" value="ECO:0007669"/>
    <property type="project" value="InterPro"/>
</dbReference>
<feature type="repeat" description="ARM" evidence="8">
    <location>
        <begin position="888"/>
        <end position="935"/>
    </location>
</feature>
<dbReference type="EMBL" id="HBKR01011460">
    <property type="protein sequence ID" value="CAE2297061.1"/>
    <property type="molecule type" value="Transcribed_RNA"/>
</dbReference>
<comment type="similarity">
    <text evidence="2">Belongs to the beta-catenin family.</text>
</comment>
<keyword evidence="5" id="KW-0472">Membrane</keyword>
<sequence>MSFGGDARSRGTIRLRTLRPPGVKTLKGMFDKKDLDDEHLALADEAQLDPLLNLLTHDHPTVRALVEEAIMNLEKIDDDEIIMNKRGVQALYKLLTFKDPACQRESIWAIAILACISEANHDTIKVDIGWLTIMSLAKHPQLKEEEIQRGAVTCISNLCLNEDNHEMVIKEGGLDLLKNLARTTNDLRIKRPIANAFANLATDEDYVQQVVDGGGLEMMIGFANETDEELVCGAIHTIANLADAEEMKPKVVQAGGLDVIIKLLSSKDATIVKGASNALANLATERDYQTQMIKLGVAEPLTALAKKSKNPEIQLRVALAVNNIVSNPELRDPMRAAGIVRPLRSLARSRNPEIKREAIEALTELGESITGKKKKKTAMAGGMARRGGGGDSDEEEEDEDEEGKGKGAAAPPDPLAGGSISIRVQPVDPANGQKCGVGQIVTIDTLKIDDLTKKVSDTFGKKVNIICQNGVVLEKDEQLYSLKSGDVLDATFSLSVSVQQVDPRTGGPVGEPFPIEMDTCKLNDLKTAVGNKSGRNVARVLHNGQLVGTDDQLHNVRSGEVIEVAYAPVQVRVQPVDPKTGQPNANAFLVQLVAPDIDELTTKCTAAANGQPVLGLSYKGQRLTTSEQLEAVKNGEVIAIAYQQVQAAPPPQPEPPKSIDIFVQPLDPKTGQPFGQAFSVSLDNPSYEELTKKVGEGSGGRPLQALTHRGQIVKGDESLQSLKSGDAIGAVFGRNLKIHPIDAETNQPAGEPFNVTLDSLKLDDLKAVIAQNSGGREVVGVTHNGNPITTDAQLQYMRNGDNVSAVYAPLAREAKQDKTGESGGGGDDWDEEEDDQETDEDKKVKSELALIMMELWEPKGDDRVEDALRRLLFLSQRVRNRKLIRIAGAIPILINMLKSADPSLKLTTCQSIALECLATLSKNILNREEIRKNGGLSPMVSFVHKKEKKDKLEALRCLKECSKSPKNKNLLRKAGFIETLVPYLLPKDEPVQSLVLDVLTVVCFNDPLSQQTFRDAKGIPPVIQLLKCDMLEVRKRAVRTLGAICGNNRKIQGMIRKAKAIEMIVPQLGDKDDEVQKAASGCVASIVENDFNNQNTARKAGAVKLLVGQLNSKNDSVKEQACHALRAMAKDGNAKVQAEVRECGALKTLIDLMKSPSEGVIVHATGALMELARDSNKNSDAICFGGAVPLLVSGLNTNSPVLQYHAEGAIWAIARKNKKRKEAFIKAKAIPPLKTLAQSQNEQVKRGAVWALDVLEK</sequence>
<dbReference type="AlphaFoldDB" id="A0A7S4KK31"/>
<keyword evidence="4" id="KW-0677">Repeat</keyword>
<keyword evidence="6" id="KW-0449">Lipoprotein</keyword>
<dbReference type="GO" id="GO:0005774">
    <property type="term" value="C:vacuolar membrane"/>
    <property type="evidence" value="ECO:0007669"/>
    <property type="project" value="UniProtKB-SubCell"/>
</dbReference>
<keyword evidence="3" id="KW-0926">Vacuole</keyword>
<dbReference type="Pfam" id="PF00514">
    <property type="entry name" value="Arm"/>
    <property type="match status" value="4"/>
</dbReference>
<feature type="repeat" description="ARM" evidence="8">
    <location>
        <begin position="214"/>
        <end position="256"/>
    </location>
</feature>
<dbReference type="SUPFAM" id="SSF48371">
    <property type="entry name" value="ARM repeat"/>
    <property type="match status" value="2"/>
</dbReference>
<evidence type="ECO:0000256" key="9">
    <source>
        <dbReference type="SAM" id="MobiDB-lite"/>
    </source>
</evidence>
<protein>
    <recommendedName>
        <fullName evidence="7">Vacuolar protein 8</fullName>
    </recommendedName>
</protein>
<evidence type="ECO:0000256" key="8">
    <source>
        <dbReference type="PROSITE-ProRule" id="PRU00259"/>
    </source>
</evidence>
<gene>
    <name evidence="10" type="ORF">NAES01612_LOCUS7619</name>
</gene>
<evidence type="ECO:0000256" key="7">
    <source>
        <dbReference type="ARBA" id="ARBA00026209"/>
    </source>
</evidence>
<feature type="region of interest" description="Disordered" evidence="9">
    <location>
        <begin position="812"/>
        <end position="843"/>
    </location>
</feature>
<dbReference type="SMART" id="SM00185">
    <property type="entry name" value="ARM"/>
    <property type="match status" value="15"/>
</dbReference>
<feature type="compositionally biased region" description="Acidic residues" evidence="9">
    <location>
        <begin position="391"/>
        <end position="402"/>
    </location>
</feature>
<name>A0A7S4KK31_9EUKA</name>
<feature type="repeat" description="ARM" evidence="8">
    <location>
        <begin position="255"/>
        <end position="297"/>
    </location>
</feature>
<evidence type="ECO:0000256" key="4">
    <source>
        <dbReference type="ARBA" id="ARBA00022737"/>
    </source>
</evidence>
<dbReference type="InterPro" id="IPR016024">
    <property type="entry name" value="ARM-type_fold"/>
</dbReference>
<dbReference type="PROSITE" id="PS50176">
    <property type="entry name" value="ARM_REPEAT"/>
    <property type="match status" value="5"/>
</dbReference>
<proteinExistence type="inferred from homology"/>
<evidence type="ECO:0000313" key="10">
    <source>
        <dbReference type="EMBL" id="CAE2297061.1"/>
    </source>
</evidence>
<dbReference type="Gene3D" id="1.25.10.10">
    <property type="entry name" value="Leucine-rich Repeat Variant"/>
    <property type="match status" value="4"/>
</dbReference>
<feature type="repeat" description="ARM" evidence="8">
    <location>
        <begin position="172"/>
        <end position="215"/>
    </location>
</feature>
<dbReference type="InterPro" id="IPR000225">
    <property type="entry name" value="Armadillo"/>
</dbReference>
<evidence type="ECO:0000256" key="6">
    <source>
        <dbReference type="ARBA" id="ARBA00023288"/>
    </source>
</evidence>
<dbReference type="GO" id="GO:0043495">
    <property type="term" value="F:protein-membrane adaptor activity"/>
    <property type="evidence" value="ECO:0007669"/>
    <property type="project" value="InterPro"/>
</dbReference>
<comment type="subcellular location">
    <subcellularLocation>
        <location evidence="1">Vacuole membrane</location>
        <topology evidence="1">Lipid-anchor</topology>
    </subcellularLocation>
</comment>
<feature type="compositionally biased region" description="Acidic residues" evidence="9">
    <location>
        <begin position="827"/>
        <end position="839"/>
    </location>
</feature>